<dbReference type="SUPFAM" id="SSF48452">
    <property type="entry name" value="TPR-like"/>
    <property type="match status" value="1"/>
</dbReference>
<dbReference type="Proteomes" id="UP000228921">
    <property type="component" value="Unassembled WGS sequence"/>
</dbReference>
<dbReference type="AlphaFoldDB" id="A0A2M8P147"/>
<evidence type="ECO:0000313" key="3">
    <source>
        <dbReference type="Proteomes" id="UP000228921"/>
    </source>
</evidence>
<evidence type="ECO:0000313" key="2">
    <source>
        <dbReference type="EMBL" id="PJF31259.1"/>
    </source>
</evidence>
<name>A0A2M8P147_9CHLR</name>
<organism evidence="2 3">
    <name type="scientific">Candidatus Thermofonsia Clade 1 bacterium</name>
    <dbReference type="NCBI Taxonomy" id="2364210"/>
    <lineage>
        <taxon>Bacteria</taxon>
        <taxon>Bacillati</taxon>
        <taxon>Chloroflexota</taxon>
        <taxon>Candidatus Thermofontia</taxon>
        <taxon>Candidatus Thermofonsia Clade 1</taxon>
    </lineage>
</organism>
<reference evidence="2 3" key="1">
    <citation type="submission" date="2017-11" db="EMBL/GenBank/DDBJ databases">
        <title>Evolution of Phototrophy in the Chloroflexi Phylum Driven by Horizontal Gene Transfer.</title>
        <authorList>
            <person name="Ward L.M."/>
            <person name="Hemp J."/>
            <person name="Shih P.M."/>
            <person name="Mcglynn S.E."/>
            <person name="Fischer W."/>
        </authorList>
    </citation>
    <scope>NUCLEOTIDE SEQUENCE [LARGE SCALE GENOMIC DNA]</scope>
    <source>
        <strain evidence="2">CP2_2F</strain>
    </source>
</reference>
<gene>
    <name evidence="2" type="ORF">CUN51_05180</name>
</gene>
<comment type="caution">
    <text evidence="2">The sequence shown here is derived from an EMBL/GenBank/DDBJ whole genome shotgun (WGS) entry which is preliminary data.</text>
</comment>
<keyword evidence="1" id="KW-0472">Membrane</keyword>
<proteinExistence type="predicted"/>
<evidence type="ECO:0008006" key="4">
    <source>
        <dbReference type="Google" id="ProtNLM"/>
    </source>
</evidence>
<accession>A0A2M8P147</accession>
<feature type="transmembrane region" description="Helical" evidence="1">
    <location>
        <begin position="116"/>
        <end position="136"/>
    </location>
</feature>
<sequence>MTGSLRVQHKAQLREAYTLIKADRRAEAYELIAPILVQQPNYIDAWWLAAHSAPTLSAAIAACQKVLALKPDHVPAQLMIEELRRRMAVEQHLSADQRPRRAALTRPRPRRFVRRLLVIGVLITLFLALSAVTVAITGETFGLPIAQFFSFEQNLPDLPHLVSDEDIFTQTRAMRTGTLPIGAVHRYRLNVHRPNIILWINANFWTAGVIQPRENIRLRLPSGALTPPRDSESVLPNTITFFLPVQGTYTLELVGTPKAKSFYTLSLAFVDKVTLE</sequence>
<keyword evidence="1" id="KW-1133">Transmembrane helix</keyword>
<dbReference type="InterPro" id="IPR011990">
    <property type="entry name" value="TPR-like_helical_dom_sf"/>
</dbReference>
<evidence type="ECO:0000256" key="1">
    <source>
        <dbReference type="SAM" id="Phobius"/>
    </source>
</evidence>
<protein>
    <recommendedName>
        <fullName evidence="4">Tetratricopeptide repeat protein</fullName>
    </recommendedName>
</protein>
<keyword evidence="1" id="KW-0812">Transmembrane</keyword>
<dbReference type="EMBL" id="PGTK01000004">
    <property type="protein sequence ID" value="PJF31259.1"/>
    <property type="molecule type" value="Genomic_DNA"/>
</dbReference>